<evidence type="ECO:0000256" key="11">
    <source>
        <dbReference type="ARBA" id="ARBA00049558"/>
    </source>
</evidence>
<evidence type="ECO:0000256" key="1">
    <source>
        <dbReference type="ARBA" id="ARBA00001947"/>
    </source>
</evidence>
<dbReference type="PANTHER" id="PTHR11644:SF2">
    <property type="entry name" value="CYTIDINE DEAMINASE"/>
    <property type="match status" value="1"/>
</dbReference>
<dbReference type="InterPro" id="IPR016192">
    <property type="entry name" value="APOBEC/CMP_deaminase_Zn-bd"/>
</dbReference>
<evidence type="ECO:0000256" key="5">
    <source>
        <dbReference type="ARBA" id="ARBA00018266"/>
    </source>
</evidence>
<keyword evidence="8 12" id="KW-0862">Zinc</keyword>
<evidence type="ECO:0000259" key="13">
    <source>
        <dbReference type="PROSITE" id="PS51747"/>
    </source>
</evidence>
<keyword evidence="7 12" id="KW-0378">Hydrolase</keyword>
<comment type="caution">
    <text evidence="14">The sequence shown here is derived from an EMBL/GenBank/DDBJ whole genome shotgun (WGS) entry which is preliminary data.</text>
</comment>
<comment type="catalytic activity">
    <reaction evidence="10 12">
        <text>2'-deoxycytidine + H2O + H(+) = 2'-deoxyuridine + NH4(+)</text>
        <dbReference type="Rhea" id="RHEA:13433"/>
        <dbReference type="ChEBI" id="CHEBI:15377"/>
        <dbReference type="ChEBI" id="CHEBI:15378"/>
        <dbReference type="ChEBI" id="CHEBI:15698"/>
        <dbReference type="ChEBI" id="CHEBI:16450"/>
        <dbReference type="ChEBI" id="CHEBI:28938"/>
        <dbReference type="EC" id="3.5.4.5"/>
    </reaction>
</comment>
<evidence type="ECO:0000256" key="2">
    <source>
        <dbReference type="ARBA" id="ARBA00003949"/>
    </source>
</evidence>
<comment type="similarity">
    <text evidence="3 12">Belongs to the cytidine and deoxycytidylate deaminase family.</text>
</comment>
<comment type="function">
    <text evidence="2 12">This enzyme scavenges exogenous and endogenous cytidine and 2'-deoxycytidine for UMP synthesis.</text>
</comment>
<gene>
    <name evidence="14" type="ORF">J2S18_002052</name>
</gene>
<dbReference type="NCBIfam" id="TIGR01354">
    <property type="entry name" value="cyt_deam_tetra"/>
    <property type="match status" value="1"/>
</dbReference>
<reference evidence="14 15" key="1">
    <citation type="submission" date="2023-07" db="EMBL/GenBank/DDBJ databases">
        <title>Genomic Encyclopedia of Type Strains, Phase IV (KMG-IV): sequencing the most valuable type-strain genomes for metagenomic binning, comparative biology and taxonomic classification.</title>
        <authorList>
            <person name="Goeker M."/>
        </authorList>
    </citation>
    <scope>NUCLEOTIDE SEQUENCE [LARGE SCALE GENOMIC DNA]</scope>
    <source>
        <strain evidence="14 15">DSM 20694</strain>
    </source>
</reference>
<dbReference type="PROSITE" id="PS51747">
    <property type="entry name" value="CYT_DCMP_DEAMINASES_2"/>
    <property type="match status" value="1"/>
</dbReference>
<comment type="catalytic activity">
    <reaction evidence="11 12">
        <text>cytidine + H2O + H(+) = uridine + NH4(+)</text>
        <dbReference type="Rhea" id="RHEA:16069"/>
        <dbReference type="ChEBI" id="CHEBI:15377"/>
        <dbReference type="ChEBI" id="CHEBI:15378"/>
        <dbReference type="ChEBI" id="CHEBI:16704"/>
        <dbReference type="ChEBI" id="CHEBI:17562"/>
        <dbReference type="ChEBI" id="CHEBI:28938"/>
        <dbReference type="EC" id="3.5.4.5"/>
    </reaction>
</comment>
<feature type="domain" description="CMP/dCMP-type deaminase" evidence="13">
    <location>
        <begin position="1"/>
        <end position="129"/>
    </location>
</feature>
<evidence type="ECO:0000256" key="7">
    <source>
        <dbReference type="ARBA" id="ARBA00022801"/>
    </source>
</evidence>
<dbReference type="NCBIfam" id="NF004064">
    <property type="entry name" value="PRK05578.1"/>
    <property type="match status" value="1"/>
</dbReference>
<keyword evidence="6 12" id="KW-0479">Metal-binding</keyword>
<dbReference type="InterPro" id="IPR050202">
    <property type="entry name" value="Cyt/Deoxycyt_deaminase"/>
</dbReference>
<evidence type="ECO:0000256" key="10">
    <source>
        <dbReference type="ARBA" id="ARBA00049252"/>
    </source>
</evidence>
<comment type="cofactor">
    <cofactor evidence="1 12">
        <name>Zn(2+)</name>
        <dbReference type="ChEBI" id="CHEBI:29105"/>
    </cofactor>
</comment>
<sequence>MVNKKLIKEAINAREKAYCPYSNFKVGAAALFEDNNIYTGCNIENASYGATNCAERTAIFNGVSKGNRVLKELALIGDTNNYTYPCGICRQVITEFADSKDMKIYIIKNENDYIEKTLEEIMPGFFTKKDLE</sequence>
<evidence type="ECO:0000313" key="15">
    <source>
        <dbReference type="Proteomes" id="UP001228504"/>
    </source>
</evidence>
<evidence type="ECO:0000256" key="12">
    <source>
        <dbReference type="RuleBase" id="RU364006"/>
    </source>
</evidence>
<dbReference type="Pfam" id="PF00383">
    <property type="entry name" value="dCMP_cyt_deam_1"/>
    <property type="match status" value="1"/>
</dbReference>
<dbReference type="GO" id="GO:0004126">
    <property type="term" value="F:cytidine deaminase activity"/>
    <property type="evidence" value="ECO:0007669"/>
    <property type="project" value="UniProtKB-EC"/>
</dbReference>
<dbReference type="PANTHER" id="PTHR11644">
    <property type="entry name" value="CYTIDINE DEAMINASE"/>
    <property type="match status" value="1"/>
</dbReference>
<dbReference type="InterPro" id="IPR006262">
    <property type="entry name" value="Cyt_deam_tetra"/>
</dbReference>
<dbReference type="RefSeq" id="WP_307486520.1">
    <property type="nucleotide sequence ID" value="NZ_JAUSUF010000006.1"/>
</dbReference>
<dbReference type="EC" id="3.5.4.5" evidence="4 12"/>
<evidence type="ECO:0000256" key="8">
    <source>
        <dbReference type="ARBA" id="ARBA00022833"/>
    </source>
</evidence>
<evidence type="ECO:0000256" key="3">
    <source>
        <dbReference type="ARBA" id="ARBA00006576"/>
    </source>
</evidence>
<accession>A0ABT9UV09</accession>
<proteinExistence type="inferred from homology"/>
<dbReference type="SUPFAM" id="SSF53927">
    <property type="entry name" value="Cytidine deaminase-like"/>
    <property type="match status" value="1"/>
</dbReference>
<dbReference type="InterPro" id="IPR016193">
    <property type="entry name" value="Cytidine_deaminase-like"/>
</dbReference>
<keyword evidence="15" id="KW-1185">Reference proteome</keyword>
<evidence type="ECO:0000256" key="6">
    <source>
        <dbReference type="ARBA" id="ARBA00022723"/>
    </source>
</evidence>
<dbReference type="Proteomes" id="UP001228504">
    <property type="component" value="Unassembled WGS sequence"/>
</dbReference>
<dbReference type="InterPro" id="IPR002125">
    <property type="entry name" value="CMP_dCMP_dom"/>
</dbReference>
<dbReference type="CDD" id="cd01283">
    <property type="entry name" value="cytidine_deaminase"/>
    <property type="match status" value="1"/>
</dbReference>
<evidence type="ECO:0000256" key="4">
    <source>
        <dbReference type="ARBA" id="ARBA00012783"/>
    </source>
</evidence>
<name>A0ABT9UV09_9FIRM</name>
<protein>
    <recommendedName>
        <fullName evidence="5 12">Cytidine deaminase</fullName>
        <ecNumber evidence="4 12">3.5.4.5</ecNumber>
    </recommendedName>
    <alternativeName>
        <fullName evidence="9 12">Cytidine aminohydrolase</fullName>
    </alternativeName>
</protein>
<organism evidence="14 15">
    <name type="scientific">Eubacterium multiforme</name>
    <dbReference type="NCBI Taxonomy" id="83339"/>
    <lineage>
        <taxon>Bacteria</taxon>
        <taxon>Bacillati</taxon>
        <taxon>Bacillota</taxon>
        <taxon>Clostridia</taxon>
        <taxon>Eubacteriales</taxon>
        <taxon>Eubacteriaceae</taxon>
        <taxon>Eubacterium</taxon>
    </lineage>
</organism>
<dbReference type="Gene3D" id="3.40.140.10">
    <property type="entry name" value="Cytidine Deaminase, domain 2"/>
    <property type="match status" value="1"/>
</dbReference>
<evidence type="ECO:0000313" key="14">
    <source>
        <dbReference type="EMBL" id="MDQ0150116.1"/>
    </source>
</evidence>
<dbReference type="EMBL" id="JAUSUF010000006">
    <property type="protein sequence ID" value="MDQ0150116.1"/>
    <property type="molecule type" value="Genomic_DNA"/>
</dbReference>
<dbReference type="PROSITE" id="PS00903">
    <property type="entry name" value="CYT_DCMP_DEAMINASES_1"/>
    <property type="match status" value="1"/>
</dbReference>
<evidence type="ECO:0000256" key="9">
    <source>
        <dbReference type="ARBA" id="ARBA00032005"/>
    </source>
</evidence>